<dbReference type="Proteomes" id="UP000199477">
    <property type="component" value="Unassembled WGS sequence"/>
</dbReference>
<dbReference type="InterPro" id="IPR011990">
    <property type="entry name" value="TPR-like_helical_dom_sf"/>
</dbReference>
<keyword evidence="3" id="KW-1185">Reference proteome</keyword>
<feature type="chain" id="PRO_5011594857" evidence="1">
    <location>
        <begin position="24"/>
        <end position="432"/>
    </location>
</feature>
<dbReference type="SUPFAM" id="SSF48452">
    <property type="entry name" value="TPR-like"/>
    <property type="match status" value="1"/>
</dbReference>
<feature type="signal peptide" evidence="1">
    <location>
        <begin position="1"/>
        <end position="23"/>
    </location>
</feature>
<dbReference type="STRING" id="500610.SAMN02799615_00002"/>
<dbReference type="AlphaFoldDB" id="A0A1I1WUV0"/>
<keyword evidence="1" id="KW-0732">Signal</keyword>
<protein>
    <submittedName>
        <fullName evidence="2">Uncharacterized protein</fullName>
    </submittedName>
</protein>
<proteinExistence type="predicted"/>
<name>A0A1I1WUV0_9GAMM</name>
<organism evidence="2 3">
    <name type="scientific">Dyella marensis</name>
    <dbReference type="NCBI Taxonomy" id="500610"/>
    <lineage>
        <taxon>Bacteria</taxon>
        <taxon>Pseudomonadati</taxon>
        <taxon>Pseudomonadota</taxon>
        <taxon>Gammaproteobacteria</taxon>
        <taxon>Lysobacterales</taxon>
        <taxon>Rhodanobacteraceae</taxon>
        <taxon>Dyella</taxon>
    </lineage>
</organism>
<sequence>MRLLCLNVLAMASIGMAIQPALAEGLDVKPVTPAVSATAKQASPSFSDAEVHDFLEKAHRAETISDPLKRCIAYPDPPGSHWSAEATRAYCVYHMQTFVSYEDAKAWVESGKAAKLDAYLSDAAKKQLTRKESAGLLDHIYFGHFSDASPETRAMIDSWMRQRPKSAFALAASGRSYLAAAWQARGTDYASKTPRENFERMNAWLMFARRDLEQAIAIDPRVFPAYTAMINIGMAQGDDEYAGQAARKGLALQPANYSIYGQLMGLAQPRWGGSLDEMSRITAEAQTHAKDNGLLMLLLPLRAAYEAKLTDCNCADPNAYRTILDQMPAGELLSGAAYAVDAADRKDLAVVYQSEVIRFYPWADLEKAKRVRHLIAFGERAWARMDADKLSTQPSSGRDILKILNNDYMTLGDFAAVKRTFLRMDELRAKEQ</sequence>
<evidence type="ECO:0000256" key="1">
    <source>
        <dbReference type="SAM" id="SignalP"/>
    </source>
</evidence>
<evidence type="ECO:0000313" key="3">
    <source>
        <dbReference type="Proteomes" id="UP000199477"/>
    </source>
</evidence>
<gene>
    <name evidence="2" type="ORF">SAMN02799615_00002</name>
</gene>
<reference evidence="3" key="1">
    <citation type="submission" date="2016-10" db="EMBL/GenBank/DDBJ databases">
        <authorList>
            <person name="Varghese N."/>
            <person name="Submissions S."/>
        </authorList>
    </citation>
    <scope>NUCLEOTIDE SEQUENCE [LARGE SCALE GENOMIC DNA]</scope>
    <source>
        <strain evidence="3">UNC178MFTsu3.1</strain>
    </source>
</reference>
<dbReference type="Gene3D" id="1.25.40.10">
    <property type="entry name" value="Tetratricopeptide repeat domain"/>
    <property type="match status" value="1"/>
</dbReference>
<accession>A0A1I1WUV0</accession>
<evidence type="ECO:0000313" key="2">
    <source>
        <dbReference type="EMBL" id="SFD98138.1"/>
    </source>
</evidence>
<dbReference type="EMBL" id="FONH01000001">
    <property type="protein sequence ID" value="SFD98138.1"/>
    <property type="molecule type" value="Genomic_DNA"/>
</dbReference>